<proteinExistence type="predicted"/>
<feature type="region of interest" description="Disordered" evidence="1">
    <location>
        <begin position="137"/>
        <end position="165"/>
    </location>
</feature>
<keyword evidence="3" id="KW-1185">Reference proteome</keyword>
<dbReference type="Proteomes" id="UP000186955">
    <property type="component" value="Unassembled WGS sequence"/>
</dbReference>
<feature type="region of interest" description="Disordered" evidence="1">
    <location>
        <begin position="253"/>
        <end position="288"/>
    </location>
</feature>
<reference evidence="2 3" key="1">
    <citation type="submission" date="2016-10" db="EMBL/GenBank/DDBJ databases">
        <title>Genome sequence of the ascomycete fungus Penicillium subrubescens.</title>
        <authorList>
            <person name="De Vries R.P."/>
            <person name="Peng M."/>
            <person name="Dilokpimol A."/>
            <person name="Hilden K."/>
            <person name="Makela M.R."/>
            <person name="Grigoriev I."/>
            <person name="Riley R."/>
            <person name="Granchi Z."/>
        </authorList>
    </citation>
    <scope>NUCLEOTIDE SEQUENCE [LARGE SCALE GENOMIC DNA]</scope>
    <source>
        <strain evidence="2 3">CBS 132785</strain>
    </source>
</reference>
<protein>
    <submittedName>
        <fullName evidence="2">Uncharacterized protein</fullName>
    </submittedName>
</protein>
<comment type="caution">
    <text evidence="2">The sequence shown here is derived from an EMBL/GenBank/DDBJ whole genome shotgun (WGS) entry which is preliminary data.</text>
</comment>
<name>A0A1Q5TU88_9EURO</name>
<organism evidence="2 3">
    <name type="scientific">Penicillium subrubescens</name>
    <dbReference type="NCBI Taxonomy" id="1316194"/>
    <lineage>
        <taxon>Eukaryota</taxon>
        <taxon>Fungi</taxon>
        <taxon>Dikarya</taxon>
        <taxon>Ascomycota</taxon>
        <taxon>Pezizomycotina</taxon>
        <taxon>Eurotiomycetes</taxon>
        <taxon>Eurotiomycetidae</taxon>
        <taxon>Eurotiales</taxon>
        <taxon>Aspergillaceae</taxon>
        <taxon>Penicillium</taxon>
    </lineage>
</organism>
<evidence type="ECO:0000313" key="3">
    <source>
        <dbReference type="Proteomes" id="UP000186955"/>
    </source>
</evidence>
<evidence type="ECO:0000256" key="1">
    <source>
        <dbReference type="SAM" id="MobiDB-lite"/>
    </source>
</evidence>
<feature type="compositionally biased region" description="Polar residues" evidence="1">
    <location>
        <begin position="178"/>
        <end position="189"/>
    </location>
</feature>
<sequence length="288" mass="32639">MAEMKEWRPVKANDRKHPNNHPPIIAHIIHFFYQSPLPWRTLAYAVGMLENTEYNHSRRRRSGIVRTNLSVDAKRRVYLTRRSRRGCGASGIVRGDWETGSDLESGDEESGVESIDLTDISRSFQSSRNLEVLCDDRNEGERMELDQSVDVDLPEREDTQTDSGEVSLSDFANLLEESQSIPLETSSSDADTEDISPCESVELTQEPDSTHVEQALNDTIELDKPHRDFLPGKKNLVEEELLEYIPMNLKIPAHARPKSNRRSLESIEPILDRKAKLPLGPADAPLNK</sequence>
<feature type="compositionally biased region" description="Basic and acidic residues" evidence="1">
    <location>
        <begin position="262"/>
        <end position="275"/>
    </location>
</feature>
<dbReference type="EMBL" id="MNBE01000615">
    <property type="protein sequence ID" value="OKP03795.1"/>
    <property type="molecule type" value="Genomic_DNA"/>
</dbReference>
<feature type="region of interest" description="Disordered" evidence="1">
    <location>
        <begin position="178"/>
        <end position="197"/>
    </location>
</feature>
<gene>
    <name evidence="2" type="ORF">PENSUB_6804</name>
</gene>
<accession>A0A1Q5TU88</accession>
<dbReference type="AlphaFoldDB" id="A0A1Q5TU88"/>
<evidence type="ECO:0000313" key="2">
    <source>
        <dbReference type="EMBL" id="OKP03795.1"/>
    </source>
</evidence>